<sequence length="344" mass="38615">MSFSRADSILGVLAKMGKTGAASNKCQGNENEQKKVKASNESKRKKPVRRNSQGDKENLPECVQKTNRSKRKRAPLEPTGNISDHYPKKKRAVSTQREFYSMSNRPHGYCLIINNFNFEGTSLGNRRGTHKDKDDLTRVFKKMSFKVEVQEDLQASDMQNVIKEFAGRDHSQMDAFVCCILSHGEKGSVLGIDGKPVPIRELTQPFAECHTLVKKPKLFFIQACQGKEAQKGVLMKDGQENPIEEGIFEEDSHTATSHSVPVDADFLIGIATVESYRSFRHIKDGSIFIQELCNQLESGCPKKEDIHSILTKVNNIVSAKILQGCKQMPEVRYTLTKTLILPID</sequence>
<name>A0ABR3N871_9TELE</name>
<evidence type="ECO:0000256" key="1">
    <source>
        <dbReference type="ARBA" id="ARBA00010134"/>
    </source>
</evidence>
<feature type="region of interest" description="Disordered" evidence="4">
    <location>
        <begin position="16"/>
        <end position="95"/>
    </location>
</feature>
<dbReference type="PANTHER" id="PTHR48169:SF7">
    <property type="entry name" value="CASPASE 10"/>
    <property type="match status" value="1"/>
</dbReference>
<evidence type="ECO:0000259" key="6">
    <source>
        <dbReference type="PROSITE" id="PS50208"/>
    </source>
</evidence>
<dbReference type="InterPro" id="IPR015917">
    <property type="entry name" value="Pept_C14A"/>
</dbReference>
<dbReference type="PROSITE" id="PS01122">
    <property type="entry name" value="CASPASE_CYS"/>
    <property type="match status" value="1"/>
</dbReference>
<evidence type="ECO:0000256" key="2">
    <source>
        <dbReference type="ARBA" id="ARBA00022703"/>
    </source>
</evidence>
<proteinExistence type="inferred from homology"/>
<feature type="domain" description="Caspase family p20" evidence="6">
    <location>
        <begin position="106"/>
        <end position="228"/>
    </location>
</feature>
<dbReference type="InterPro" id="IPR029030">
    <property type="entry name" value="Caspase-like_dom_sf"/>
</dbReference>
<dbReference type="PANTHER" id="PTHR48169">
    <property type="entry name" value="DED DOMAIN-CONTAINING PROTEIN"/>
    <property type="match status" value="1"/>
</dbReference>
<keyword evidence="2" id="KW-0053">Apoptosis</keyword>
<evidence type="ECO:0000256" key="3">
    <source>
        <dbReference type="RuleBase" id="RU003971"/>
    </source>
</evidence>
<gene>
    <name evidence="7" type="ORF">QQF64_029014</name>
</gene>
<dbReference type="InterPro" id="IPR033139">
    <property type="entry name" value="Caspase_cys_AS"/>
</dbReference>
<dbReference type="Proteomes" id="UP001558613">
    <property type="component" value="Unassembled WGS sequence"/>
</dbReference>
<dbReference type="CDD" id="cd00032">
    <property type="entry name" value="CASc"/>
    <property type="match status" value="1"/>
</dbReference>
<keyword evidence="8" id="KW-1185">Reference proteome</keyword>
<evidence type="ECO:0000313" key="7">
    <source>
        <dbReference type="EMBL" id="KAL1273152.1"/>
    </source>
</evidence>
<accession>A0ABR3N871</accession>
<dbReference type="EMBL" id="JAYMGO010000006">
    <property type="protein sequence ID" value="KAL1273152.1"/>
    <property type="molecule type" value="Genomic_DNA"/>
</dbReference>
<dbReference type="InterPro" id="IPR002138">
    <property type="entry name" value="Pept_C14_p10"/>
</dbReference>
<reference evidence="7 8" key="1">
    <citation type="submission" date="2023-09" db="EMBL/GenBank/DDBJ databases">
        <authorList>
            <person name="Wang M."/>
        </authorList>
    </citation>
    <scope>NUCLEOTIDE SEQUENCE [LARGE SCALE GENOMIC DNA]</scope>
    <source>
        <strain evidence="7">GT-2023</strain>
        <tissue evidence="7">Liver</tissue>
    </source>
</reference>
<evidence type="ECO:0000256" key="4">
    <source>
        <dbReference type="SAM" id="MobiDB-lite"/>
    </source>
</evidence>
<evidence type="ECO:0008006" key="9">
    <source>
        <dbReference type="Google" id="ProtNLM"/>
    </source>
</evidence>
<dbReference type="InterPro" id="IPR011600">
    <property type="entry name" value="Pept_C14_caspase"/>
</dbReference>
<dbReference type="SUPFAM" id="SSF52129">
    <property type="entry name" value="Caspase-like"/>
    <property type="match status" value="1"/>
</dbReference>
<dbReference type="InterPro" id="IPR001309">
    <property type="entry name" value="Pept_C14_p20"/>
</dbReference>
<dbReference type="Gene3D" id="3.40.50.1460">
    <property type="match status" value="1"/>
</dbReference>
<comment type="caution">
    <text evidence="7">The sequence shown here is derived from an EMBL/GenBank/DDBJ whole genome shotgun (WGS) entry which is preliminary data.</text>
</comment>
<dbReference type="PRINTS" id="PR00376">
    <property type="entry name" value="IL1BCENZYME"/>
</dbReference>
<evidence type="ECO:0000313" key="8">
    <source>
        <dbReference type="Proteomes" id="UP001558613"/>
    </source>
</evidence>
<feature type="domain" description="Caspase family p10" evidence="5">
    <location>
        <begin position="256"/>
        <end position="341"/>
    </location>
</feature>
<dbReference type="PIRSF" id="PIRSF038001">
    <property type="entry name" value="Caspase_ICE"/>
    <property type="match status" value="1"/>
</dbReference>
<dbReference type="SMART" id="SM00115">
    <property type="entry name" value="CASc"/>
    <property type="match status" value="1"/>
</dbReference>
<comment type="similarity">
    <text evidence="1 3">Belongs to the peptidase C14A family.</text>
</comment>
<feature type="compositionally biased region" description="Polar residues" evidence="4">
    <location>
        <begin position="21"/>
        <end position="30"/>
    </location>
</feature>
<dbReference type="PROSITE" id="PS50208">
    <property type="entry name" value="CASPASE_P20"/>
    <property type="match status" value="1"/>
</dbReference>
<dbReference type="Pfam" id="PF00656">
    <property type="entry name" value="Peptidase_C14"/>
    <property type="match status" value="1"/>
</dbReference>
<feature type="compositionally biased region" description="Basic and acidic residues" evidence="4">
    <location>
        <begin position="31"/>
        <end position="42"/>
    </location>
</feature>
<dbReference type="PROSITE" id="PS50207">
    <property type="entry name" value="CASPASE_P10"/>
    <property type="match status" value="1"/>
</dbReference>
<evidence type="ECO:0000259" key="5">
    <source>
        <dbReference type="PROSITE" id="PS50207"/>
    </source>
</evidence>
<organism evidence="7 8">
    <name type="scientific">Cirrhinus molitorella</name>
    <name type="common">mud carp</name>
    <dbReference type="NCBI Taxonomy" id="172907"/>
    <lineage>
        <taxon>Eukaryota</taxon>
        <taxon>Metazoa</taxon>
        <taxon>Chordata</taxon>
        <taxon>Craniata</taxon>
        <taxon>Vertebrata</taxon>
        <taxon>Euteleostomi</taxon>
        <taxon>Actinopterygii</taxon>
        <taxon>Neopterygii</taxon>
        <taxon>Teleostei</taxon>
        <taxon>Ostariophysi</taxon>
        <taxon>Cypriniformes</taxon>
        <taxon>Cyprinidae</taxon>
        <taxon>Labeoninae</taxon>
        <taxon>Labeonini</taxon>
        <taxon>Cirrhinus</taxon>
    </lineage>
</organism>
<protein>
    <recommendedName>
        <fullName evidence="9">Caspase-8-like</fullName>
    </recommendedName>
</protein>